<feature type="domain" description="Aldehyde dehydrogenase" evidence="3">
    <location>
        <begin position="15"/>
        <end position="474"/>
    </location>
</feature>
<dbReference type="InterPro" id="IPR050740">
    <property type="entry name" value="Aldehyde_DH_Superfamily"/>
</dbReference>
<dbReference type="CDD" id="cd07103">
    <property type="entry name" value="ALDH_F5_SSADH_GabD"/>
    <property type="match status" value="1"/>
</dbReference>
<evidence type="ECO:0000259" key="3">
    <source>
        <dbReference type="Pfam" id="PF00171"/>
    </source>
</evidence>
<dbReference type="Proteomes" id="UP000727907">
    <property type="component" value="Unassembled WGS sequence"/>
</dbReference>
<evidence type="ECO:0000313" key="5">
    <source>
        <dbReference type="Proteomes" id="UP000727907"/>
    </source>
</evidence>
<keyword evidence="2" id="KW-0560">Oxidoreductase</keyword>
<gene>
    <name evidence="4" type="ORF">KQ910_14005</name>
</gene>
<dbReference type="PROSITE" id="PS00070">
    <property type="entry name" value="ALDEHYDE_DEHYDR_CYS"/>
    <property type="match status" value="1"/>
</dbReference>
<organism evidence="4 5">
    <name type="scientific">Reyranella humidisoli</name>
    <dbReference type="NCBI Taxonomy" id="2849149"/>
    <lineage>
        <taxon>Bacteria</taxon>
        <taxon>Pseudomonadati</taxon>
        <taxon>Pseudomonadota</taxon>
        <taxon>Alphaproteobacteria</taxon>
        <taxon>Hyphomicrobiales</taxon>
        <taxon>Reyranellaceae</taxon>
        <taxon>Reyranella</taxon>
    </lineage>
</organism>
<reference evidence="4 5" key="1">
    <citation type="submission" date="2021-06" db="EMBL/GenBank/DDBJ databases">
        <authorList>
            <person name="Lee D.H."/>
        </authorList>
    </citation>
    <scope>NUCLEOTIDE SEQUENCE [LARGE SCALE GENOMIC DNA]</scope>
    <source>
        <strain evidence="4 5">MMS21-HV4-11</strain>
    </source>
</reference>
<comment type="similarity">
    <text evidence="1">Belongs to the aldehyde dehydrogenase family.</text>
</comment>
<dbReference type="Pfam" id="PF00171">
    <property type="entry name" value="Aldedh"/>
    <property type="match status" value="1"/>
</dbReference>
<accession>A0ABS6IJW0</accession>
<evidence type="ECO:0000256" key="1">
    <source>
        <dbReference type="ARBA" id="ARBA00009986"/>
    </source>
</evidence>
<comment type="caution">
    <text evidence="4">The sequence shown here is derived from an EMBL/GenBank/DDBJ whole genome shotgun (WGS) entry which is preliminary data.</text>
</comment>
<dbReference type="InterPro" id="IPR016160">
    <property type="entry name" value="Ald_DH_CS_CYS"/>
</dbReference>
<dbReference type="RefSeq" id="WP_216961211.1">
    <property type="nucleotide sequence ID" value="NZ_JAHOPB010000001.1"/>
</dbReference>
<dbReference type="EMBL" id="JAHOPB010000001">
    <property type="protein sequence ID" value="MBU8874886.1"/>
    <property type="molecule type" value="Genomic_DNA"/>
</dbReference>
<evidence type="ECO:0000313" key="4">
    <source>
        <dbReference type="EMBL" id="MBU8874886.1"/>
    </source>
</evidence>
<protein>
    <submittedName>
        <fullName evidence="4">NAD-dependent succinate-semialdehyde dehydrogenase</fullName>
    </submittedName>
</protein>
<sequence length="479" mass="51832">MTSYNDVSLMIDGAWTKGANGRTIPVINPATEEVIGQVAHAEKADLDRALEAAERGFQEWRKVSPFDRYKIMRKAAELIRQRVDEIAPIMTLEQGKPVIEAKGETLLAADIIEWMAEEGRRTYGRIVPARLPNVHQLVMKEPVGPVAAFTPWNFPINQVVRKASAALATGCSIIVKGPEDTPGSCAQLIKAFVDAGVPKGVIQLVYGVPSEISEYLIPHPIIKKVTFTGSTPVGKQLAALAGAHMKRVTMELGGHSPAIVFEDADVDQAVNILGANKFRNAGQVCVAPTRFLVHEKVYPEFVEKFTAYAKNIKVGNGLDADTRMGPLVAERRLHAIDGFVSDALAKGAKVQTGGQRKGNKGYFYEPTVLTDVPLDARIMNEEPFGPLAPISPFKDFDGVMKEANRLPWGLAAYAYTTNSKTMAQVGAAFESGMVSINHHGLALPEVPFGGMKDSGYGSEGGIEALEAYLNTKFISQLGM</sequence>
<name>A0ABS6IJW0_9HYPH</name>
<dbReference type="PANTHER" id="PTHR43353">
    <property type="entry name" value="SUCCINATE-SEMIALDEHYDE DEHYDROGENASE, MITOCHONDRIAL"/>
    <property type="match status" value="1"/>
</dbReference>
<keyword evidence="5" id="KW-1185">Reference proteome</keyword>
<evidence type="ECO:0000256" key="2">
    <source>
        <dbReference type="ARBA" id="ARBA00023002"/>
    </source>
</evidence>
<dbReference type="PANTHER" id="PTHR43353:SF5">
    <property type="entry name" value="SUCCINATE-SEMIALDEHYDE DEHYDROGENASE, MITOCHONDRIAL"/>
    <property type="match status" value="1"/>
</dbReference>
<proteinExistence type="inferred from homology"/>
<dbReference type="InterPro" id="IPR015590">
    <property type="entry name" value="Aldehyde_DH_dom"/>
</dbReference>